<keyword evidence="5" id="KW-1185">Reference proteome</keyword>
<dbReference type="AlphaFoldDB" id="A0A1Y6BMX4"/>
<evidence type="ECO:0000313" key="4">
    <source>
        <dbReference type="EMBL" id="SMF08932.1"/>
    </source>
</evidence>
<feature type="domain" description="Solute-binding protein family 3/N-terminal" evidence="3">
    <location>
        <begin position="21"/>
        <end position="249"/>
    </location>
</feature>
<protein>
    <submittedName>
        <fullName evidence="4">Amino acid ABC transporter substrate-binding protein, PAAT family</fullName>
    </submittedName>
</protein>
<dbReference type="PANTHER" id="PTHR35936">
    <property type="entry name" value="MEMBRANE-BOUND LYTIC MUREIN TRANSGLYCOSYLASE F"/>
    <property type="match status" value="1"/>
</dbReference>
<dbReference type="RefSeq" id="WP_159455224.1">
    <property type="nucleotide sequence ID" value="NZ_FWZT01000004.1"/>
</dbReference>
<proteinExistence type="predicted"/>
<keyword evidence="1 2" id="KW-0732">Signal</keyword>
<dbReference type="EMBL" id="FWZT01000004">
    <property type="protein sequence ID" value="SMF08932.1"/>
    <property type="molecule type" value="Genomic_DNA"/>
</dbReference>
<evidence type="ECO:0000256" key="2">
    <source>
        <dbReference type="SAM" id="SignalP"/>
    </source>
</evidence>
<accession>A0A1Y6BMX4</accession>
<feature type="chain" id="PRO_5012870677" evidence="2">
    <location>
        <begin position="20"/>
        <end position="254"/>
    </location>
</feature>
<dbReference type="SMART" id="SM00062">
    <property type="entry name" value="PBPb"/>
    <property type="match status" value="1"/>
</dbReference>
<gene>
    <name evidence="4" type="ORF">SAMN06296036_104330</name>
</gene>
<organism evidence="4 5">
    <name type="scientific">Pseudobacteriovorax antillogorgiicola</name>
    <dbReference type="NCBI Taxonomy" id="1513793"/>
    <lineage>
        <taxon>Bacteria</taxon>
        <taxon>Pseudomonadati</taxon>
        <taxon>Bdellovibrionota</taxon>
        <taxon>Oligoflexia</taxon>
        <taxon>Oligoflexales</taxon>
        <taxon>Pseudobacteriovoracaceae</taxon>
        <taxon>Pseudobacteriovorax</taxon>
    </lineage>
</organism>
<dbReference type="STRING" id="1513793.SAMN06296036_104330"/>
<dbReference type="PANTHER" id="PTHR35936:SF25">
    <property type="entry name" value="ABC TRANSPORTER SUBSTRATE-BINDING PROTEIN"/>
    <property type="match status" value="1"/>
</dbReference>
<dbReference type="InterPro" id="IPR001638">
    <property type="entry name" value="Solute-binding_3/MltF_N"/>
</dbReference>
<sequence length="254" mass="29390">MKHVLLMVLWVCYAPAVWSQTLEVRADPWCPYTCDDESEKKGYMIELLKTIFEPQGLKVSYSNLSWKRALDSTRKGRYNAVVGAFRSDAPDFVFPESHAGISRNFFYALPKSTWQYTGPKSLQGQTVGIIRGYTYGDDIDELLKDPEKKRFAQLFYGNNALDDMIESVRDRRIMAFIDDTNVVAYSLAQKFPKLKLRKVGQLEEEKVFVAFSPAIKESKRYAQMFDEGMKNIRKKGELAKILSRYNLEDWKKAK</sequence>
<dbReference type="Proteomes" id="UP000192907">
    <property type="component" value="Unassembled WGS sequence"/>
</dbReference>
<evidence type="ECO:0000259" key="3">
    <source>
        <dbReference type="SMART" id="SM00062"/>
    </source>
</evidence>
<evidence type="ECO:0000313" key="5">
    <source>
        <dbReference type="Proteomes" id="UP000192907"/>
    </source>
</evidence>
<dbReference type="Gene3D" id="3.40.190.10">
    <property type="entry name" value="Periplasmic binding protein-like II"/>
    <property type="match status" value="2"/>
</dbReference>
<dbReference type="Pfam" id="PF00497">
    <property type="entry name" value="SBP_bac_3"/>
    <property type="match status" value="1"/>
</dbReference>
<feature type="signal peptide" evidence="2">
    <location>
        <begin position="1"/>
        <end position="19"/>
    </location>
</feature>
<evidence type="ECO:0000256" key="1">
    <source>
        <dbReference type="ARBA" id="ARBA00022729"/>
    </source>
</evidence>
<reference evidence="5" key="1">
    <citation type="submission" date="2017-04" db="EMBL/GenBank/DDBJ databases">
        <authorList>
            <person name="Varghese N."/>
            <person name="Submissions S."/>
        </authorList>
    </citation>
    <scope>NUCLEOTIDE SEQUENCE [LARGE SCALE GENOMIC DNA]</scope>
    <source>
        <strain evidence="5">RKEM611</strain>
    </source>
</reference>
<dbReference type="SUPFAM" id="SSF53850">
    <property type="entry name" value="Periplasmic binding protein-like II"/>
    <property type="match status" value="1"/>
</dbReference>
<name>A0A1Y6BMX4_9BACT</name>